<accession>A0A150H4G8</accession>
<dbReference type="EMBL" id="LSYV01000002">
    <property type="protein sequence ID" value="KXZ57027.1"/>
    <property type="molecule type" value="Genomic_DNA"/>
</dbReference>
<sequence>MYHVELSPYLFCKVFHLVRKLLALPIADAEGFSCLCQLALWVDGLQRPESVSYLLHLCALLQQQLLKSHTLIRTGLELTG</sequence>
<gene>
    <name evidence="1" type="ORF">GPECTOR_1g928</name>
</gene>
<evidence type="ECO:0000313" key="2">
    <source>
        <dbReference type="Proteomes" id="UP000075714"/>
    </source>
</evidence>
<comment type="caution">
    <text evidence="1">The sequence shown here is derived from an EMBL/GenBank/DDBJ whole genome shotgun (WGS) entry which is preliminary data.</text>
</comment>
<reference evidence="2" key="1">
    <citation type="journal article" date="2016" name="Nat. Commun.">
        <title>The Gonium pectorale genome demonstrates co-option of cell cycle regulation during the evolution of multicellularity.</title>
        <authorList>
            <person name="Hanschen E.R."/>
            <person name="Marriage T.N."/>
            <person name="Ferris P.J."/>
            <person name="Hamaji T."/>
            <person name="Toyoda A."/>
            <person name="Fujiyama A."/>
            <person name="Neme R."/>
            <person name="Noguchi H."/>
            <person name="Minakuchi Y."/>
            <person name="Suzuki M."/>
            <person name="Kawai-Toyooka H."/>
            <person name="Smith D.R."/>
            <person name="Sparks H."/>
            <person name="Anderson J."/>
            <person name="Bakaric R."/>
            <person name="Luria V."/>
            <person name="Karger A."/>
            <person name="Kirschner M.W."/>
            <person name="Durand P.M."/>
            <person name="Michod R.E."/>
            <person name="Nozaki H."/>
            <person name="Olson B.J."/>
        </authorList>
    </citation>
    <scope>NUCLEOTIDE SEQUENCE [LARGE SCALE GENOMIC DNA]</scope>
    <source>
        <strain evidence="2">NIES-2863</strain>
    </source>
</reference>
<proteinExistence type="predicted"/>
<dbReference type="AlphaFoldDB" id="A0A150H4G8"/>
<dbReference type="Proteomes" id="UP000075714">
    <property type="component" value="Unassembled WGS sequence"/>
</dbReference>
<organism evidence="1 2">
    <name type="scientific">Gonium pectorale</name>
    <name type="common">Green alga</name>
    <dbReference type="NCBI Taxonomy" id="33097"/>
    <lineage>
        <taxon>Eukaryota</taxon>
        <taxon>Viridiplantae</taxon>
        <taxon>Chlorophyta</taxon>
        <taxon>core chlorophytes</taxon>
        <taxon>Chlorophyceae</taxon>
        <taxon>CS clade</taxon>
        <taxon>Chlamydomonadales</taxon>
        <taxon>Volvocaceae</taxon>
        <taxon>Gonium</taxon>
    </lineage>
</organism>
<name>A0A150H4G8_GONPE</name>
<protein>
    <submittedName>
        <fullName evidence="1">Uncharacterized protein</fullName>
    </submittedName>
</protein>
<evidence type="ECO:0000313" key="1">
    <source>
        <dbReference type="EMBL" id="KXZ57027.1"/>
    </source>
</evidence>
<keyword evidence="2" id="KW-1185">Reference proteome</keyword>